<evidence type="ECO:0000256" key="2">
    <source>
        <dbReference type="SAM" id="SignalP"/>
    </source>
</evidence>
<feature type="region of interest" description="Disordered" evidence="1">
    <location>
        <begin position="119"/>
        <end position="146"/>
    </location>
</feature>
<evidence type="ECO:0000313" key="4">
    <source>
        <dbReference type="Proteomes" id="UP000243002"/>
    </source>
</evidence>
<comment type="caution">
    <text evidence="3">The sequence shown here is derived from an EMBL/GenBank/DDBJ whole genome shotgun (WGS) entry which is preliminary data.</text>
</comment>
<keyword evidence="2" id="KW-0732">Signal</keyword>
<feature type="signal peptide" evidence="2">
    <location>
        <begin position="1"/>
        <end position="23"/>
    </location>
</feature>
<reference evidence="3 4" key="1">
    <citation type="journal article" date="2018" name="Environ. Microbiol.">
        <title>Ecological and genomic features of two widespread freshwater picocyanobacteria.</title>
        <authorList>
            <person name="Cabello-Yeves P.J."/>
            <person name="Picazo A."/>
            <person name="Camacho A."/>
            <person name="Callieri C."/>
            <person name="Rosselli R."/>
            <person name="Roda-Garcia J.J."/>
            <person name="Coutinho F.H."/>
            <person name="Rodriguez-Valera F."/>
        </authorList>
    </citation>
    <scope>NUCLEOTIDE SEQUENCE [LARGE SCALE GENOMIC DNA]</scope>
    <source>
        <strain evidence="3 4">Tous</strain>
    </source>
</reference>
<gene>
    <name evidence="3" type="ORF">C7K55_12380</name>
</gene>
<evidence type="ECO:0000313" key="3">
    <source>
        <dbReference type="EMBL" id="PSJ03645.1"/>
    </source>
</evidence>
<accession>A0A2P7MR59</accession>
<dbReference type="RefSeq" id="WP_106633067.1">
    <property type="nucleotide sequence ID" value="NZ_PXXO01000019.1"/>
</dbReference>
<dbReference type="Proteomes" id="UP000243002">
    <property type="component" value="Unassembled WGS sequence"/>
</dbReference>
<evidence type="ECO:0000256" key="1">
    <source>
        <dbReference type="SAM" id="MobiDB-lite"/>
    </source>
</evidence>
<dbReference type="EMBL" id="PXXO01000019">
    <property type="protein sequence ID" value="PSJ03645.1"/>
    <property type="molecule type" value="Genomic_DNA"/>
</dbReference>
<dbReference type="OrthoDB" id="540251at2"/>
<protein>
    <submittedName>
        <fullName evidence="3">cAMP phosphodiesterase</fullName>
    </submittedName>
</protein>
<organism evidence="3 4">
    <name type="scientific">Cyanobium usitatum str. Tous</name>
    <dbReference type="NCBI Taxonomy" id="2116684"/>
    <lineage>
        <taxon>Bacteria</taxon>
        <taxon>Bacillati</taxon>
        <taxon>Cyanobacteriota</taxon>
        <taxon>Cyanophyceae</taxon>
        <taxon>Synechococcales</taxon>
        <taxon>Prochlorococcaceae</taxon>
        <taxon>Cyanobium</taxon>
    </lineage>
</organism>
<feature type="chain" id="PRO_5015186281" evidence="2">
    <location>
        <begin position="24"/>
        <end position="146"/>
    </location>
</feature>
<dbReference type="AlphaFoldDB" id="A0A2P7MR59"/>
<name>A0A2P7MR59_9CYAN</name>
<keyword evidence="4" id="KW-1185">Reference proteome</keyword>
<sequence>MPRSFLAPLLVLPLLLVPAAALAAPATEAEMNLYTRIAAVNVCIARGAGVPFDKAVGIAGETIAQLIQGQHDGVISQVGAKPLSIDDLRKGSINSAVLGAAEICPKEVPADVMAKVQDAIKQSPDAKPAVKPATPKPATPKPATTK</sequence>
<proteinExistence type="predicted"/>